<feature type="transmembrane region" description="Helical" evidence="5">
    <location>
        <begin position="213"/>
        <end position="231"/>
    </location>
</feature>
<evidence type="ECO:0000256" key="5">
    <source>
        <dbReference type="SAM" id="Phobius"/>
    </source>
</evidence>
<feature type="transmembrane region" description="Helical" evidence="5">
    <location>
        <begin position="344"/>
        <end position="360"/>
    </location>
</feature>
<feature type="domain" description="Major facilitator superfamily (MFS) profile" evidence="6">
    <location>
        <begin position="13"/>
        <end position="391"/>
    </location>
</feature>
<dbReference type="InterPro" id="IPR011701">
    <property type="entry name" value="MFS"/>
</dbReference>
<dbReference type="Proteomes" id="UP001597492">
    <property type="component" value="Unassembled WGS sequence"/>
</dbReference>
<accession>A0ABW5UY83</accession>
<dbReference type="Gene3D" id="1.20.1250.20">
    <property type="entry name" value="MFS general substrate transporter like domains"/>
    <property type="match status" value="2"/>
</dbReference>
<feature type="transmembrane region" description="Helical" evidence="5">
    <location>
        <begin position="105"/>
        <end position="125"/>
    </location>
</feature>
<comment type="subcellular location">
    <subcellularLocation>
        <location evidence="1">Cell membrane</location>
        <topology evidence="1">Multi-pass membrane protein</topology>
    </subcellularLocation>
</comment>
<organism evidence="7 8">
    <name type="scientific">Gulosibacter faecalis</name>
    <dbReference type="NCBI Taxonomy" id="272240"/>
    <lineage>
        <taxon>Bacteria</taxon>
        <taxon>Bacillati</taxon>
        <taxon>Actinomycetota</taxon>
        <taxon>Actinomycetes</taxon>
        <taxon>Micrococcales</taxon>
        <taxon>Microbacteriaceae</taxon>
        <taxon>Gulosibacter</taxon>
    </lineage>
</organism>
<name>A0ABW5UY83_9MICO</name>
<dbReference type="PANTHER" id="PTHR23523">
    <property type="match status" value="1"/>
</dbReference>
<dbReference type="RefSeq" id="WP_019617848.1">
    <property type="nucleotide sequence ID" value="NZ_JBHUNE010000003.1"/>
</dbReference>
<evidence type="ECO:0000256" key="2">
    <source>
        <dbReference type="ARBA" id="ARBA00022692"/>
    </source>
</evidence>
<evidence type="ECO:0000259" key="6">
    <source>
        <dbReference type="PROSITE" id="PS50850"/>
    </source>
</evidence>
<dbReference type="InterPro" id="IPR052524">
    <property type="entry name" value="MFS_Cyanate_Porter"/>
</dbReference>
<evidence type="ECO:0000256" key="3">
    <source>
        <dbReference type="ARBA" id="ARBA00022989"/>
    </source>
</evidence>
<feature type="transmembrane region" description="Helical" evidence="5">
    <location>
        <begin position="165"/>
        <end position="187"/>
    </location>
</feature>
<dbReference type="SUPFAM" id="SSF103473">
    <property type="entry name" value="MFS general substrate transporter"/>
    <property type="match status" value="1"/>
</dbReference>
<feature type="transmembrane region" description="Helical" evidence="5">
    <location>
        <begin position="304"/>
        <end position="324"/>
    </location>
</feature>
<feature type="transmembrane region" description="Helical" evidence="5">
    <location>
        <begin position="137"/>
        <end position="159"/>
    </location>
</feature>
<proteinExistence type="predicted"/>
<sequence length="400" mass="41363">MSGSAPFWNRSRVFALVSMLLLAASLRAGVTAFGPLVTRIGDDVGLDATTLGALAALPVFAFGIFALPTARFARALGFDRLALVGLLVVASGLALRLLVPAWALWIGTGLLGVGIATLNVLLPVLVKRDFHPRAPLVLGMTTCVMTACASLGAGLAVVITEATGGQWRIALAASLPVALACAALFLVRSKRGDHAANLAAAGGSTVRLARSPIAWSVCAYMGLQSMVFYTFTNWMPTIERAQGIDEASAGFHLALAQMVGVPFGFLAAWIMNRARDQRIIAVGYLPLTLIGLLGAMFVPQFIPVFTVMIGITTGMMLPVAMGLISERTATAADAVRMSGMAQSIGYVVAGLGPIIAGGLFEATGGWMAGLGLLVAVVLGLMVAGVFAGRDRTIGEPAPAR</sequence>
<dbReference type="InterPro" id="IPR020846">
    <property type="entry name" value="MFS_dom"/>
</dbReference>
<feature type="transmembrane region" description="Helical" evidence="5">
    <location>
        <begin position="251"/>
        <end position="272"/>
    </location>
</feature>
<evidence type="ECO:0000313" key="8">
    <source>
        <dbReference type="Proteomes" id="UP001597492"/>
    </source>
</evidence>
<dbReference type="EMBL" id="JBHUNE010000003">
    <property type="protein sequence ID" value="MFD2757300.1"/>
    <property type="molecule type" value="Genomic_DNA"/>
</dbReference>
<protein>
    <submittedName>
        <fullName evidence="7">MFS transporter</fullName>
    </submittedName>
</protein>
<comment type="caution">
    <text evidence="7">The sequence shown here is derived from an EMBL/GenBank/DDBJ whole genome shotgun (WGS) entry which is preliminary data.</text>
</comment>
<dbReference type="PANTHER" id="PTHR23523:SF2">
    <property type="entry name" value="2-NITROIMIDAZOLE TRANSPORTER"/>
    <property type="match status" value="1"/>
</dbReference>
<dbReference type="PROSITE" id="PS50850">
    <property type="entry name" value="MFS"/>
    <property type="match status" value="1"/>
</dbReference>
<keyword evidence="3 5" id="KW-1133">Transmembrane helix</keyword>
<dbReference type="InterPro" id="IPR036259">
    <property type="entry name" value="MFS_trans_sf"/>
</dbReference>
<feature type="transmembrane region" description="Helical" evidence="5">
    <location>
        <begin position="279"/>
        <end position="298"/>
    </location>
</feature>
<evidence type="ECO:0000256" key="1">
    <source>
        <dbReference type="ARBA" id="ARBA00004651"/>
    </source>
</evidence>
<gene>
    <name evidence="7" type="ORF">ACFSW7_02785</name>
</gene>
<evidence type="ECO:0000256" key="4">
    <source>
        <dbReference type="ARBA" id="ARBA00023136"/>
    </source>
</evidence>
<reference evidence="8" key="1">
    <citation type="journal article" date="2019" name="Int. J. Syst. Evol. Microbiol.">
        <title>The Global Catalogue of Microorganisms (GCM) 10K type strain sequencing project: providing services to taxonomists for standard genome sequencing and annotation.</title>
        <authorList>
            <consortium name="The Broad Institute Genomics Platform"/>
            <consortium name="The Broad Institute Genome Sequencing Center for Infectious Disease"/>
            <person name="Wu L."/>
            <person name="Ma J."/>
        </authorList>
    </citation>
    <scope>NUCLEOTIDE SEQUENCE [LARGE SCALE GENOMIC DNA]</scope>
    <source>
        <strain evidence="8">TISTR 1514</strain>
    </source>
</reference>
<keyword evidence="2 5" id="KW-0812">Transmembrane</keyword>
<evidence type="ECO:0000313" key="7">
    <source>
        <dbReference type="EMBL" id="MFD2757300.1"/>
    </source>
</evidence>
<keyword evidence="8" id="KW-1185">Reference proteome</keyword>
<feature type="transmembrane region" description="Helical" evidence="5">
    <location>
        <begin position="81"/>
        <end position="99"/>
    </location>
</feature>
<feature type="transmembrane region" description="Helical" evidence="5">
    <location>
        <begin position="366"/>
        <end position="387"/>
    </location>
</feature>
<dbReference type="Pfam" id="PF07690">
    <property type="entry name" value="MFS_1"/>
    <property type="match status" value="1"/>
</dbReference>
<feature type="transmembrane region" description="Helical" evidence="5">
    <location>
        <begin position="48"/>
        <end position="69"/>
    </location>
</feature>
<keyword evidence="4 5" id="KW-0472">Membrane</keyword>